<dbReference type="Proteomes" id="UP000284250">
    <property type="component" value="Unassembled WGS sequence"/>
</dbReference>
<dbReference type="GO" id="GO:0017004">
    <property type="term" value="P:cytochrome complex assembly"/>
    <property type="evidence" value="ECO:0007669"/>
    <property type="project" value="UniProtKB-KW"/>
</dbReference>
<keyword evidence="7" id="KW-1185">Reference proteome</keyword>
<dbReference type="AlphaFoldDB" id="A0A418R6N0"/>
<evidence type="ECO:0000256" key="1">
    <source>
        <dbReference type="ARBA" id="ARBA00004196"/>
    </source>
</evidence>
<keyword evidence="2" id="KW-0201">Cytochrome c-type biogenesis</keyword>
<dbReference type="OrthoDB" id="6399635at2"/>
<protein>
    <recommendedName>
        <fullName evidence="5">Thioredoxin domain-containing protein</fullName>
    </recommendedName>
</protein>
<evidence type="ECO:0000313" key="7">
    <source>
        <dbReference type="Proteomes" id="UP000284250"/>
    </source>
</evidence>
<dbReference type="InterPro" id="IPR013740">
    <property type="entry name" value="Redoxin"/>
</dbReference>
<keyword evidence="4" id="KW-0676">Redox-active center</keyword>
<dbReference type="RefSeq" id="WP_119654606.1">
    <property type="nucleotide sequence ID" value="NZ_JBHUOI010000028.1"/>
</dbReference>
<name>A0A418R6N0_9BACT</name>
<evidence type="ECO:0000313" key="6">
    <source>
        <dbReference type="EMBL" id="RIY13009.1"/>
    </source>
</evidence>
<dbReference type="SUPFAM" id="SSF52833">
    <property type="entry name" value="Thioredoxin-like"/>
    <property type="match status" value="1"/>
</dbReference>
<dbReference type="CDD" id="cd02966">
    <property type="entry name" value="TlpA_like_family"/>
    <property type="match status" value="1"/>
</dbReference>
<evidence type="ECO:0000259" key="5">
    <source>
        <dbReference type="PROSITE" id="PS51352"/>
    </source>
</evidence>
<dbReference type="Pfam" id="PF08534">
    <property type="entry name" value="Redoxin"/>
    <property type="match status" value="1"/>
</dbReference>
<evidence type="ECO:0000256" key="3">
    <source>
        <dbReference type="ARBA" id="ARBA00023157"/>
    </source>
</evidence>
<dbReference type="InterPro" id="IPR036249">
    <property type="entry name" value="Thioredoxin-like_sf"/>
</dbReference>
<dbReference type="InterPro" id="IPR013766">
    <property type="entry name" value="Thioredoxin_domain"/>
</dbReference>
<evidence type="ECO:0000256" key="4">
    <source>
        <dbReference type="ARBA" id="ARBA00023284"/>
    </source>
</evidence>
<dbReference type="PANTHER" id="PTHR42852:SF6">
    <property type="entry name" value="THIOL:DISULFIDE INTERCHANGE PROTEIN DSBE"/>
    <property type="match status" value="1"/>
</dbReference>
<reference evidence="6 7" key="1">
    <citation type="submission" date="2019-01" db="EMBL/GenBank/DDBJ databases">
        <title>Hymenobacter humicola sp. nov., isolated from soils in Antarctica.</title>
        <authorList>
            <person name="Sedlacek I."/>
            <person name="Holochova P."/>
            <person name="Kralova S."/>
            <person name="Pantucek R."/>
            <person name="Stankova E."/>
            <person name="Vrbovska V."/>
            <person name="Kristofova L."/>
            <person name="Svec P."/>
            <person name="Busse H.-J."/>
        </authorList>
    </citation>
    <scope>NUCLEOTIDE SEQUENCE [LARGE SCALE GENOMIC DNA]</scope>
    <source>
        <strain evidence="6 7">CCM 8852</strain>
    </source>
</reference>
<sequence>MAHRSTFVTALMWAGLLVAPLVGWAQGTVVLTGKVTGRLSNDTVAVSVRENPLDAREQITYARLDSKGEFRMALSVSGPTRAELVYGDDVTDMFLEPGNQLELRFKDSDLAGSIRYKGRGAEANSFLAELGDKFVENDGFQVLPDNIMFYEAPFLSFLDYRRKEEQKFMESGTEGLSKAFRDFVQAEIVYSYANDRLTFQDLREQVVATEGRLKMSPTYYDFLNDKALTENPSAIRSGMYQEFLLNYIHHLATSSGKQRTDPDFYQVCYDLAKTNLSGAIQPIIMGRVLKESFRFGHIKQSAAMLENFRSVDDQNQYYPVLKQDFETHKAFAIGSPAPDFRLVSSTGDTVSLRQFAGKLVYLNFWRTTSGLALRDLPYAADLAKKFEGKNIVFLNIALDENDGAWRQLVISKKLPGVHVRSSGGLRSAVAHAYAVQDVPSYFLLAEDGTFLNTRPKRLSSRAAVDEIKESFGKANTYSSTLPVKK</sequence>
<dbReference type="GO" id="GO:0016491">
    <property type="term" value="F:oxidoreductase activity"/>
    <property type="evidence" value="ECO:0007669"/>
    <property type="project" value="InterPro"/>
</dbReference>
<gene>
    <name evidence="6" type="ORF">D0T11_04585</name>
</gene>
<proteinExistence type="predicted"/>
<organism evidence="6 7">
    <name type="scientific">Hymenobacter rubripertinctus</name>
    <dbReference type="NCBI Taxonomy" id="2029981"/>
    <lineage>
        <taxon>Bacteria</taxon>
        <taxon>Pseudomonadati</taxon>
        <taxon>Bacteroidota</taxon>
        <taxon>Cytophagia</taxon>
        <taxon>Cytophagales</taxon>
        <taxon>Hymenobacteraceae</taxon>
        <taxon>Hymenobacter</taxon>
    </lineage>
</organism>
<dbReference type="GO" id="GO:0030313">
    <property type="term" value="C:cell envelope"/>
    <property type="evidence" value="ECO:0007669"/>
    <property type="project" value="UniProtKB-SubCell"/>
</dbReference>
<dbReference type="PANTHER" id="PTHR42852">
    <property type="entry name" value="THIOL:DISULFIDE INTERCHANGE PROTEIN DSBE"/>
    <property type="match status" value="1"/>
</dbReference>
<comment type="subcellular location">
    <subcellularLocation>
        <location evidence="1">Cell envelope</location>
    </subcellularLocation>
</comment>
<feature type="domain" description="Thioredoxin" evidence="5">
    <location>
        <begin position="331"/>
        <end position="477"/>
    </location>
</feature>
<dbReference type="Gene3D" id="3.40.30.10">
    <property type="entry name" value="Glutaredoxin"/>
    <property type="match status" value="1"/>
</dbReference>
<dbReference type="EMBL" id="QYCN01000004">
    <property type="protein sequence ID" value="RIY13009.1"/>
    <property type="molecule type" value="Genomic_DNA"/>
</dbReference>
<evidence type="ECO:0000256" key="2">
    <source>
        <dbReference type="ARBA" id="ARBA00022748"/>
    </source>
</evidence>
<dbReference type="PROSITE" id="PS51352">
    <property type="entry name" value="THIOREDOXIN_2"/>
    <property type="match status" value="1"/>
</dbReference>
<comment type="caution">
    <text evidence="6">The sequence shown here is derived from an EMBL/GenBank/DDBJ whole genome shotgun (WGS) entry which is preliminary data.</text>
</comment>
<dbReference type="InterPro" id="IPR050553">
    <property type="entry name" value="Thioredoxin_ResA/DsbE_sf"/>
</dbReference>
<accession>A0A418R6N0</accession>
<keyword evidence="3" id="KW-1015">Disulfide bond</keyword>